<evidence type="ECO:0000259" key="4">
    <source>
        <dbReference type="PROSITE" id="PS50011"/>
    </source>
</evidence>
<protein>
    <submittedName>
        <fullName evidence="5">Dual specificity protein kinase shkC</fullName>
    </submittedName>
</protein>
<feature type="binding site" evidence="2">
    <location>
        <position position="50"/>
    </location>
    <ligand>
        <name>ATP</name>
        <dbReference type="ChEBI" id="CHEBI:30616"/>
    </ligand>
</feature>
<dbReference type="PANTHER" id="PTHR44329:SF289">
    <property type="entry name" value="SERINE_THREONINE-PROTEIN KINASE VIK"/>
    <property type="match status" value="1"/>
</dbReference>
<dbReference type="InterPro" id="IPR051681">
    <property type="entry name" value="Ser/Thr_Kinases-Pseudokinases"/>
</dbReference>
<feature type="compositionally biased region" description="Basic and acidic residues" evidence="3">
    <location>
        <begin position="395"/>
        <end position="414"/>
    </location>
</feature>
<name>A0AA35X3V8_GEOBA</name>
<sequence>MAAEGLLAEYPELRPFVLPNVRLTGIRIGAGAYGSVEEVAVPGAICAAKKIHDIFLDRSEIPAAEIHRTTAQFVRECQLMSTFVHPNIVKFLGVAFFPGSRLPALVMERLLTSLHDLLDPETDPPPSPNTPKPFFPLSLKCSILHNVACGLAYLHERTPPVIHRDLSARKVLLNSGMVAKIVDLSVARIVPRLRTAATMTKGPGASVYMPPEATTPAKSNAQKSKYDASIDVFSFGVVAIFTIGEVFPCDPLEHNNFDEKSGILVASTELQRRSEYMQHVNEQLRACGQLCGDHPLIRLIQQCLHNGPHGRPSIREVLRLLEEARAGATDSGWEEMQAAQTQPRNQSSERDLQSGVHELQQQLQSRNQELGDLQSSMQELHFRNEAKDRELAEARQRLRQKEEELHSSEREKQTVRQQLISSQRQNEELRRRETELVQAKGRELREKQTVRDELTRKETQQQLRQKEEQLRSSEALVADQKALQQRDSEPTLRTKTQSSLLPTAVPHSTPVNIKPRKLTVQCHRSKTAPCGMIRGSATTDGRFAYFTPRQSSSVYQYECSTEKWEVLPPCPYKDSGLVVIDRELTAVGGEGGSHTNKLYTLRQREWVEKYPPMNTARSCTTVVSTSDGEYLIVIGGGGSTWTATVELFQVKSRRWYQLADLPRPLTLPSATICGDQLKVIGINANGYSCSLAALPSSDKPIPPQSIPHLISWTSLVLPVRGSTAATLCGQLVLIGGRRDGLLVSPVVNSIHQLVDGQWVEIGSMTSGRYDCLVASPSPDKIIVVSGHGAWDSVEECVVV</sequence>
<dbReference type="PANTHER" id="PTHR44329">
    <property type="entry name" value="SERINE/THREONINE-PROTEIN KINASE TNNI3K-RELATED"/>
    <property type="match status" value="1"/>
</dbReference>
<keyword evidence="5" id="KW-0418">Kinase</keyword>
<dbReference type="SMART" id="SM00612">
    <property type="entry name" value="Kelch"/>
    <property type="match status" value="2"/>
</dbReference>
<organism evidence="5 6">
    <name type="scientific">Geodia barretti</name>
    <name type="common">Barrett's horny sponge</name>
    <dbReference type="NCBI Taxonomy" id="519541"/>
    <lineage>
        <taxon>Eukaryota</taxon>
        <taxon>Metazoa</taxon>
        <taxon>Porifera</taxon>
        <taxon>Demospongiae</taxon>
        <taxon>Heteroscleromorpha</taxon>
        <taxon>Tetractinellida</taxon>
        <taxon>Astrophorina</taxon>
        <taxon>Geodiidae</taxon>
        <taxon>Geodia</taxon>
    </lineage>
</organism>
<dbReference type="InterPro" id="IPR017441">
    <property type="entry name" value="Protein_kinase_ATP_BS"/>
</dbReference>
<dbReference type="InterPro" id="IPR000719">
    <property type="entry name" value="Prot_kinase_dom"/>
</dbReference>
<evidence type="ECO:0000313" key="6">
    <source>
        <dbReference type="Proteomes" id="UP001174909"/>
    </source>
</evidence>
<proteinExistence type="predicted"/>
<feature type="compositionally biased region" description="Polar residues" evidence="3">
    <location>
        <begin position="415"/>
        <end position="424"/>
    </location>
</feature>
<feature type="region of interest" description="Disordered" evidence="3">
    <location>
        <begin position="395"/>
        <end position="474"/>
    </location>
</feature>
<dbReference type="Gene3D" id="3.30.200.20">
    <property type="entry name" value="Phosphorylase Kinase, domain 1"/>
    <property type="match status" value="1"/>
</dbReference>
<comment type="caution">
    <text evidence="5">The sequence shown here is derived from an EMBL/GenBank/DDBJ whole genome shotgun (WGS) entry which is preliminary data.</text>
</comment>
<dbReference type="GO" id="GO:0004674">
    <property type="term" value="F:protein serine/threonine kinase activity"/>
    <property type="evidence" value="ECO:0007669"/>
    <property type="project" value="TreeGrafter"/>
</dbReference>
<dbReference type="InterPro" id="IPR015915">
    <property type="entry name" value="Kelch-typ_b-propeller"/>
</dbReference>
<dbReference type="PROSITE" id="PS00107">
    <property type="entry name" value="PROTEIN_KINASE_ATP"/>
    <property type="match status" value="1"/>
</dbReference>
<dbReference type="SUPFAM" id="SSF56112">
    <property type="entry name" value="Protein kinase-like (PK-like)"/>
    <property type="match status" value="1"/>
</dbReference>
<feature type="domain" description="Protein kinase" evidence="4">
    <location>
        <begin position="22"/>
        <end position="325"/>
    </location>
</feature>
<gene>
    <name evidence="5" type="ORF">GBAR_LOCUS20644</name>
</gene>
<keyword evidence="6" id="KW-1185">Reference proteome</keyword>
<feature type="compositionally biased region" description="Basic and acidic residues" evidence="3">
    <location>
        <begin position="425"/>
        <end position="471"/>
    </location>
</feature>
<reference evidence="5" key="1">
    <citation type="submission" date="2023-03" db="EMBL/GenBank/DDBJ databases">
        <authorList>
            <person name="Steffen K."/>
            <person name="Cardenas P."/>
        </authorList>
    </citation>
    <scope>NUCLEOTIDE SEQUENCE</scope>
</reference>
<accession>A0AA35X3V8</accession>
<dbReference type="AlphaFoldDB" id="A0AA35X3V8"/>
<dbReference type="PROSITE" id="PS50011">
    <property type="entry name" value="PROTEIN_KINASE_DOM"/>
    <property type="match status" value="1"/>
</dbReference>
<evidence type="ECO:0000256" key="2">
    <source>
        <dbReference type="PROSITE-ProRule" id="PRU10141"/>
    </source>
</evidence>
<dbReference type="Proteomes" id="UP001174909">
    <property type="component" value="Unassembled WGS sequence"/>
</dbReference>
<keyword evidence="2" id="KW-0067">ATP-binding</keyword>
<dbReference type="Gene3D" id="1.10.510.10">
    <property type="entry name" value="Transferase(Phosphotransferase) domain 1"/>
    <property type="match status" value="1"/>
</dbReference>
<keyword evidence="1" id="KW-0880">Kelch repeat</keyword>
<keyword evidence="2" id="KW-0547">Nucleotide-binding</keyword>
<evidence type="ECO:0000256" key="3">
    <source>
        <dbReference type="SAM" id="MobiDB-lite"/>
    </source>
</evidence>
<feature type="region of interest" description="Disordered" evidence="3">
    <location>
        <begin position="329"/>
        <end position="361"/>
    </location>
</feature>
<keyword evidence="5" id="KW-0808">Transferase</keyword>
<dbReference type="EMBL" id="CASHTH010002904">
    <property type="protein sequence ID" value="CAI8036852.1"/>
    <property type="molecule type" value="Genomic_DNA"/>
</dbReference>
<dbReference type="InterPro" id="IPR006652">
    <property type="entry name" value="Kelch_1"/>
</dbReference>
<dbReference type="InterPro" id="IPR001245">
    <property type="entry name" value="Ser-Thr/Tyr_kinase_cat_dom"/>
</dbReference>
<evidence type="ECO:0000313" key="5">
    <source>
        <dbReference type="EMBL" id="CAI8036852.1"/>
    </source>
</evidence>
<evidence type="ECO:0000256" key="1">
    <source>
        <dbReference type="ARBA" id="ARBA00022441"/>
    </source>
</evidence>
<dbReference type="InterPro" id="IPR011009">
    <property type="entry name" value="Kinase-like_dom_sf"/>
</dbReference>
<dbReference type="Pfam" id="PF07714">
    <property type="entry name" value="PK_Tyr_Ser-Thr"/>
    <property type="match status" value="1"/>
</dbReference>
<dbReference type="SUPFAM" id="SSF117281">
    <property type="entry name" value="Kelch motif"/>
    <property type="match status" value="1"/>
</dbReference>
<dbReference type="Gene3D" id="2.120.10.80">
    <property type="entry name" value="Kelch-type beta propeller"/>
    <property type="match status" value="2"/>
</dbReference>
<dbReference type="GO" id="GO:0005524">
    <property type="term" value="F:ATP binding"/>
    <property type="evidence" value="ECO:0007669"/>
    <property type="project" value="UniProtKB-UniRule"/>
</dbReference>